<keyword evidence="3" id="KW-0540">Nuclease</keyword>
<keyword evidence="2" id="KW-0548">Nucleotidyltransferase</keyword>
<feature type="domain" description="Reverse transcriptase" evidence="5">
    <location>
        <begin position="572"/>
        <end position="638"/>
    </location>
</feature>
<organism evidence="7 8">
    <name type="scientific">Gossypium anomalum</name>
    <dbReference type="NCBI Taxonomy" id="47600"/>
    <lineage>
        <taxon>Eukaryota</taxon>
        <taxon>Viridiplantae</taxon>
        <taxon>Streptophyta</taxon>
        <taxon>Embryophyta</taxon>
        <taxon>Tracheophyta</taxon>
        <taxon>Spermatophyta</taxon>
        <taxon>Magnoliopsida</taxon>
        <taxon>eudicotyledons</taxon>
        <taxon>Gunneridae</taxon>
        <taxon>Pentapetalae</taxon>
        <taxon>rosids</taxon>
        <taxon>malvids</taxon>
        <taxon>Malvales</taxon>
        <taxon>Malvaceae</taxon>
        <taxon>Malvoideae</taxon>
        <taxon>Gossypium</taxon>
    </lineage>
</organism>
<evidence type="ECO:0000313" key="8">
    <source>
        <dbReference type="Proteomes" id="UP000701853"/>
    </source>
</evidence>
<evidence type="ECO:0000256" key="4">
    <source>
        <dbReference type="ARBA" id="ARBA00022759"/>
    </source>
</evidence>
<reference evidence="7 8" key="1">
    <citation type="journal article" date="2021" name="bioRxiv">
        <title>The Gossypium anomalum genome as a resource for cotton improvement and evolutionary analysis of hybrid incompatibility.</title>
        <authorList>
            <person name="Grover C.E."/>
            <person name="Yuan D."/>
            <person name="Arick M.A."/>
            <person name="Miller E.R."/>
            <person name="Hu G."/>
            <person name="Peterson D.G."/>
            <person name="Wendel J.F."/>
            <person name="Udall J.A."/>
        </authorList>
    </citation>
    <scope>NUCLEOTIDE SEQUENCE [LARGE SCALE GENOMIC DNA]</scope>
    <source>
        <strain evidence="7">JFW-Udall</strain>
        <tissue evidence="7">Leaf</tissue>
    </source>
</reference>
<evidence type="ECO:0000259" key="6">
    <source>
        <dbReference type="Pfam" id="PF19259"/>
    </source>
</evidence>
<keyword evidence="8" id="KW-1185">Reference proteome</keyword>
<dbReference type="InterPro" id="IPR043128">
    <property type="entry name" value="Rev_trsase/Diguanyl_cyclase"/>
</dbReference>
<dbReference type="InterPro" id="IPR000477">
    <property type="entry name" value="RT_dom"/>
</dbReference>
<dbReference type="SUPFAM" id="SSF53098">
    <property type="entry name" value="Ribonuclease H-like"/>
    <property type="match status" value="1"/>
</dbReference>
<gene>
    <name evidence="7" type="ORF">CXB51_008586</name>
</gene>
<evidence type="ECO:0008006" key="9">
    <source>
        <dbReference type="Google" id="ProtNLM"/>
    </source>
</evidence>
<keyword evidence="4" id="KW-0378">Hydrolase</keyword>
<dbReference type="Proteomes" id="UP000701853">
    <property type="component" value="Chromosome 4"/>
</dbReference>
<dbReference type="InterPro" id="IPR050951">
    <property type="entry name" value="Retrovirus_Pol_polyprotein"/>
</dbReference>
<dbReference type="GO" id="GO:0016779">
    <property type="term" value="F:nucleotidyltransferase activity"/>
    <property type="evidence" value="ECO:0007669"/>
    <property type="project" value="UniProtKB-KW"/>
</dbReference>
<name>A0A8J6D3L8_9ROSI</name>
<accession>A0A8J6D3L8</accession>
<dbReference type="Pfam" id="PF08284">
    <property type="entry name" value="RVP_2"/>
    <property type="match status" value="1"/>
</dbReference>
<dbReference type="SUPFAM" id="SSF56672">
    <property type="entry name" value="DNA/RNA polymerases"/>
    <property type="match status" value="1"/>
</dbReference>
<dbReference type="InterPro" id="IPR012337">
    <property type="entry name" value="RNaseH-like_sf"/>
</dbReference>
<dbReference type="Gene3D" id="3.30.70.270">
    <property type="match status" value="2"/>
</dbReference>
<dbReference type="PANTHER" id="PTHR37984:SF5">
    <property type="entry name" value="PROTEIN NYNRIN-LIKE"/>
    <property type="match status" value="1"/>
</dbReference>
<dbReference type="OrthoDB" id="1738534at2759"/>
<dbReference type="GO" id="GO:0004519">
    <property type="term" value="F:endonuclease activity"/>
    <property type="evidence" value="ECO:0007669"/>
    <property type="project" value="UniProtKB-KW"/>
</dbReference>
<comment type="caution">
    <text evidence="7">The sequence shown here is derived from an EMBL/GenBank/DDBJ whole genome shotgun (WGS) entry which is preliminary data.</text>
</comment>
<proteinExistence type="predicted"/>
<evidence type="ECO:0000313" key="7">
    <source>
        <dbReference type="EMBL" id="KAG8497362.1"/>
    </source>
</evidence>
<protein>
    <recommendedName>
        <fullName evidence="9">Reverse transcriptase domain-containing protein</fullName>
    </recommendedName>
</protein>
<dbReference type="Gene3D" id="3.30.420.10">
    <property type="entry name" value="Ribonuclease H-like superfamily/Ribonuclease H"/>
    <property type="match status" value="1"/>
</dbReference>
<dbReference type="GO" id="GO:0003676">
    <property type="term" value="F:nucleic acid binding"/>
    <property type="evidence" value="ECO:0007669"/>
    <property type="project" value="InterPro"/>
</dbReference>
<dbReference type="SUPFAM" id="SSF50630">
    <property type="entry name" value="Acid proteases"/>
    <property type="match status" value="1"/>
</dbReference>
<dbReference type="InterPro" id="IPR045358">
    <property type="entry name" value="Ty3_capsid"/>
</dbReference>
<evidence type="ECO:0000256" key="1">
    <source>
        <dbReference type="ARBA" id="ARBA00022679"/>
    </source>
</evidence>
<evidence type="ECO:0000259" key="5">
    <source>
        <dbReference type="Pfam" id="PF00078"/>
    </source>
</evidence>
<dbReference type="InterPro" id="IPR043502">
    <property type="entry name" value="DNA/RNA_pol_sf"/>
</dbReference>
<sequence length="1077" mass="121308">MIGDVVSTRLQKEMGSMQQEISKIHEEMARLEATIDSKFQGFREEFRGDLQALLSKYFDKGKGVLGAPPGFPQKEPDTVLVGPNFVVMSSVNGKGQSSLVGAFDKVSRLECLKFEGNDFRGWWTKLEQYFEAKGILESNKVRLVMLNLEGRALEWHHFYSQRNGGLQILSWPAYFKSLQDRFGFGQFGNPMKEIVTLKQQGTVEQYQDMFVGLLNQLHLPESYALSIFLNNLKSEIGHYLDLFEPTTLVEDFQLARKIKVLLACPAKKSSTPSSNSPRSLLNLSVISGYSSSPTRSVPASQSVSNATVNKPGVWSILPAVLAERRQKGDVDEFHECSDKLEEENSEEDQLKSPVILLHALNGLQGHNTIRVVTRVGSTLAIILVDSGSTHNFIDAKLVNKLSLPVTYHEKLKVTVANGTCLFTRGLCREVLWEVQVHHFATDFLVLPLKRCDMVLGVQWLLMLGDIIWNFSSLTIQFMVKGQTRILQGIIPGSLAIEKPGSNPKCFVTTGQPLGLYAMVMSTPKQTALLAITIEDSAIPLQAILDKFKDGQQQLICFPDSNGQEEGRELTALMNSIFKPLLRICVLVFFDDILVYSSSWTEHLQHLREVLSLLQNQQLFTKKSKYCFGTTQIEYLGHVLGTGTVAMDKSKRYYRRFIRHYGLLAKPLTDLLKKNRWSWNCSCAVTTRATSGLLQKGINNGAVDALSIQPQLDQGQFFQMATGGTVSYKKGINNRAADALSRQPQLDHGQFFQMATSSVISNLLARVQSLYETDDKLKKIIQDVRGSDTQHHKYSWDGRFLRKRGKIVVRRDLQFRRDLFKHFHASAVGRHLGIHECLVCQRCKGETVASLGLLQPLLAPERAWSVISLDFIEGLPNSNKKNSILVVVDHLTKYGHFVALSHLYTAKDVAQEYLNNVYKLHGVVSSVGNQTLTVYSLPPLNGWSNGGLKQAREAARKLLHFHFKRAYSRMKYFADRHCSDMSFNVGDLLPPGSRIHPTFYVSQLKKHIGSSPAQVQLPLHDDHGAMQKQLVRLVDRRIVKKSNQAVTEVLVEWIDSFPEYLTWESLTILRTKFPHCHP</sequence>
<dbReference type="InterPro" id="IPR036397">
    <property type="entry name" value="RNaseH_sf"/>
</dbReference>
<dbReference type="EMBL" id="JAHUZN010000004">
    <property type="protein sequence ID" value="KAG8497362.1"/>
    <property type="molecule type" value="Genomic_DNA"/>
</dbReference>
<dbReference type="CDD" id="cd00303">
    <property type="entry name" value="retropepsin_like"/>
    <property type="match status" value="1"/>
</dbReference>
<keyword evidence="1" id="KW-0808">Transferase</keyword>
<keyword evidence="4" id="KW-0255">Endonuclease</keyword>
<evidence type="ECO:0000256" key="2">
    <source>
        <dbReference type="ARBA" id="ARBA00022695"/>
    </source>
</evidence>
<dbReference type="InterPro" id="IPR021109">
    <property type="entry name" value="Peptidase_aspartic_dom_sf"/>
</dbReference>
<dbReference type="PANTHER" id="PTHR37984">
    <property type="entry name" value="PROTEIN CBG26694"/>
    <property type="match status" value="1"/>
</dbReference>
<feature type="domain" description="Ty3 transposon capsid-like protein" evidence="6">
    <location>
        <begin position="130"/>
        <end position="258"/>
    </location>
</feature>
<dbReference type="Pfam" id="PF19259">
    <property type="entry name" value="Ty3_capsid"/>
    <property type="match status" value="1"/>
</dbReference>
<evidence type="ECO:0000256" key="3">
    <source>
        <dbReference type="ARBA" id="ARBA00022722"/>
    </source>
</evidence>
<dbReference type="Gene3D" id="2.40.70.10">
    <property type="entry name" value="Acid Proteases"/>
    <property type="match status" value="1"/>
</dbReference>
<dbReference type="AlphaFoldDB" id="A0A8J6D3L8"/>
<dbReference type="Pfam" id="PF00078">
    <property type="entry name" value="RVT_1"/>
    <property type="match status" value="1"/>
</dbReference>